<dbReference type="Gramene" id="Pav_sc0000667.1_g400.1.br:mrna">
    <property type="protein sequence ID" value="Pav_sc0000667.1_g400.1.br:mrna"/>
    <property type="gene ID" value="Pav_sc0000667.1_g400.1.br"/>
</dbReference>
<feature type="compositionally biased region" description="Polar residues" evidence="1">
    <location>
        <begin position="143"/>
        <end position="157"/>
    </location>
</feature>
<reference evidence="4" key="1">
    <citation type="submission" date="2025-08" db="UniProtKB">
        <authorList>
            <consortium name="RefSeq"/>
        </authorList>
    </citation>
    <scope>IDENTIFICATION</scope>
</reference>
<dbReference type="PANTHER" id="PTHR45023:SF4">
    <property type="entry name" value="GLYCINE-RICH PROTEIN-RELATED"/>
    <property type="match status" value="1"/>
</dbReference>
<evidence type="ECO:0000256" key="1">
    <source>
        <dbReference type="SAM" id="MobiDB-lite"/>
    </source>
</evidence>
<dbReference type="Pfam" id="PF14303">
    <property type="entry name" value="NAM-associated"/>
    <property type="match status" value="1"/>
</dbReference>
<evidence type="ECO:0000313" key="4">
    <source>
        <dbReference type="RefSeq" id="XP_021816894.1"/>
    </source>
</evidence>
<proteinExistence type="predicted"/>
<evidence type="ECO:0000313" key="3">
    <source>
        <dbReference type="Proteomes" id="UP000515124"/>
    </source>
</evidence>
<feature type="region of interest" description="Disordered" evidence="1">
    <location>
        <begin position="143"/>
        <end position="190"/>
    </location>
</feature>
<sequence>MAPKPQRCVNWKPQEDEALCKWWVSMSEDGAIGTNQSNGSFWLRVYQNFLENDPGMSGAGVRSPQAIASRFKIINQQCSLWKACMTKANARHVSGSNLEDVDMNAKIIFLNDNKPPYWPFKLYHAWQILKDCPKWNDLCESPTQTFKDSSHSGNTVNLEEDEDDVVMPTPRPLGRDKQKDEKKKGKGIEGYLNQSGKFLSELVQQGNEAKEARRRKLELLQEQHAYQIQQDKEANEQRIMSMDLSKFTPRKKKYWGNKQDEIIEAQMNTSSPYNPEENSRDYYPSPPHSGY</sequence>
<feature type="compositionally biased region" description="Basic and acidic residues" evidence="1">
    <location>
        <begin position="173"/>
        <end position="187"/>
    </location>
</feature>
<organism evidence="3 4">
    <name type="scientific">Prunus avium</name>
    <name type="common">Cherry</name>
    <name type="synonym">Cerasus avium</name>
    <dbReference type="NCBI Taxonomy" id="42229"/>
    <lineage>
        <taxon>Eukaryota</taxon>
        <taxon>Viridiplantae</taxon>
        <taxon>Streptophyta</taxon>
        <taxon>Embryophyta</taxon>
        <taxon>Tracheophyta</taxon>
        <taxon>Spermatophyta</taxon>
        <taxon>Magnoliopsida</taxon>
        <taxon>eudicotyledons</taxon>
        <taxon>Gunneridae</taxon>
        <taxon>Pentapetalae</taxon>
        <taxon>rosids</taxon>
        <taxon>fabids</taxon>
        <taxon>Rosales</taxon>
        <taxon>Rosaceae</taxon>
        <taxon>Amygdaloideae</taxon>
        <taxon>Amygdaleae</taxon>
        <taxon>Prunus</taxon>
    </lineage>
</organism>
<dbReference type="KEGG" id="pavi:110759166"/>
<protein>
    <submittedName>
        <fullName evidence="4">Uncharacterized protein LOC110759166</fullName>
    </submittedName>
</protein>
<dbReference type="PANTHER" id="PTHR45023">
    <property type="match status" value="1"/>
</dbReference>
<feature type="domain" description="No apical meristem-associated C-terminal" evidence="2">
    <location>
        <begin position="119"/>
        <end position="262"/>
    </location>
</feature>
<name>A0A6P5SLB5_PRUAV</name>
<keyword evidence="3" id="KW-1185">Reference proteome</keyword>
<dbReference type="AlphaFoldDB" id="A0A6P5SLB5"/>
<dbReference type="Proteomes" id="UP000515124">
    <property type="component" value="Unplaced"/>
</dbReference>
<accession>A0A6P5SLB5</accession>
<dbReference type="InterPro" id="IPR029466">
    <property type="entry name" value="NAM-associated_C"/>
</dbReference>
<dbReference type="GeneID" id="110759166"/>
<gene>
    <name evidence="4" type="primary">LOC110759166</name>
</gene>
<feature type="region of interest" description="Disordered" evidence="1">
    <location>
        <begin position="230"/>
        <end position="291"/>
    </location>
</feature>
<evidence type="ECO:0000259" key="2">
    <source>
        <dbReference type="Pfam" id="PF14303"/>
    </source>
</evidence>
<dbReference type="RefSeq" id="XP_021816894.1">
    <property type="nucleotide sequence ID" value="XM_021961202.1"/>
</dbReference>